<dbReference type="PANTHER" id="PTHR43691:SF11">
    <property type="entry name" value="FI09636P-RELATED"/>
    <property type="match status" value="1"/>
</dbReference>
<dbReference type="RefSeq" id="WP_368505334.1">
    <property type="nucleotide sequence ID" value="NZ_CP162551.1"/>
</dbReference>
<dbReference type="GO" id="GO:0009116">
    <property type="term" value="P:nucleoside metabolic process"/>
    <property type="evidence" value="ECO:0007669"/>
    <property type="project" value="InterPro"/>
</dbReference>
<dbReference type="PANTHER" id="PTHR43691">
    <property type="entry name" value="URIDINE PHOSPHORYLASE"/>
    <property type="match status" value="1"/>
</dbReference>
<proteinExistence type="predicted"/>
<name>A0AB39BWH9_9BACI</name>
<evidence type="ECO:0000256" key="1">
    <source>
        <dbReference type="ARBA" id="ARBA00011888"/>
    </source>
</evidence>
<dbReference type="GO" id="GO:0005829">
    <property type="term" value="C:cytosol"/>
    <property type="evidence" value="ECO:0007669"/>
    <property type="project" value="TreeGrafter"/>
</dbReference>
<dbReference type="EMBL" id="CP162551">
    <property type="protein sequence ID" value="XDI38009.1"/>
    <property type="molecule type" value="Genomic_DNA"/>
</dbReference>
<gene>
    <name evidence="5" type="ORF">AB3N04_06735</name>
</gene>
<feature type="domain" description="Nucleoside phosphorylase" evidence="4">
    <location>
        <begin position="73"/>
        <end position="235"/>
    </location>
</feature>
<dbReference type="EC" id="2.4.2.3" evidence="1"/>
<evidence type="ECO:0000256" key="2">
    <source>
        <dbReference type="ARBA" id="ARBA00021980"/>
    </source>
</evidence>
<organism evidence="5">
    <name type="scientific">Alkalihalophilus sp. As8PL</name>
    <dbReference type="NCBI Taxonomy" id="3237103"/>
    <lineage>
        <taxon>Bacteria</taxon>
        <taxon>Bacillati</taxon>
        <taxon>Bacillota</taxon>
        <taxon>Bacilli</taxon>
        <taxon>Bacillales</taxon>
        <taxon>Bacillaceae</taxon>
        <taxon>Alkalihalophilus</taxon>
    </lineage>
</organism>
<reference evidence="5" key="1">
    <citation type="submission" date="2024-07" db="EMBL/GenBank/DDBJ databases">
        <title>Identification and characteristics of an arsenic-resistant bacterial isolate, which belongs to a novel species.</title>
        <authorList>
            <person name="Juszczyk A."/>
            <person name="Kowalczyk A."/>
            <person name="Was K."/>
            <person name="Kosowicz W."/>
            <person name="Budzyn A."/>
            <person name="Latowski D."/>
        </authorList>
    </citation>
    <scope>NUCLEOTIDE SEQUENCE</scope>
    <source>
        <strain evidence="5">As8PL</strain>
    </source>
</reference>
<evidence type="ECO:0000313" key="5">
    <source>
        <dbReference type="EMBL" id="XDI38009.1"/>
    </source>
</evidence>
<dbReference type="GO" id="GO:0004850">
    <property type="term" value="F:uridine phosphorylase activity"/>
    <property type="evidence" value="ECO:0007669"/>
    <property type="project" value="UniProtKB-EC"/>
</dbReference>
<sequence>MKLYGEFTKQDWLHVFGIEEDKVPTSFIIHGEWEHTENIKLWKHTLKNEMWLPKWNTVIGSHDDTTIGFANVYGSPMASTITHQFASIGTESFIQTGYFGGLTQDIKYGDILIVSEALMQDGVSHWYLPNETTVKSDETLVNAAIEFCEKKGYRYVVGTIISTSAMLLETREMIDDWAGNGYAGVDMETATTLAVAKYFNKRAIGLLNLSDHLIAGDTVFSYTEEREQIENQTDEKIRQIGLYLAALTKKH</sequence>
<evidence type="ECO:0000259" key="4">
    <source>
        <dbReference type="Pfam" id="PF01048"/>
    </source>
</evidence>
<dbReference type="Pfam" id="PF01048">
    <property type="entry name" value="PNP_UDP_1"/>
    <property type="match status" value="1"/>
</dbReference>
<comment type="catalytic activity">
    <reaction evidence="3">
        <text>uridine + phosphate = alpha-D-ribose 1-phosphate + uracil</text>
        <dbReference type="Rhea" id="RHEA:24388"/>
        <dbReference type="ChEBI" id="CHEBI:16704"/>
        <dbReference type="ChEBI" id="CHEBI:17568"/>
        <dbReference type="ChEBI" id="CHEBI:43474"/>
        <dbReference type="ChEBI" id="CHEBI:57720"/>
        <dbReference type="EC" id="2.4.2.3"/>
    </reaction>
</comment>
<dbReference type="InterPro" id="IPR035994">
    <property type="entry name" value="Nucleoside_phosphorylase_sf"/>
</dbReference>
<accession>A0AB39BWH9</accession>
<dbReference type="SUPFAM" id="SSF53167">
    <property type="entry name" value="Purine and uridine phosphorylases"/>
    <property type="match status" value="1"/>
</dbReference>
<evidence type="ECO:0000256" key="3">
    <source>
        <dbReference type="ARBA" id="ARBA00048447"/>
    </source>
</evidence>
<dbReference type="Gene3D" id="3.40.50.1580">
    <property type="entry name" value="Nucleoside phosphorylase domain"/>
    <property type="match status" value="1"/>
</dbReference>
<protein>
    <recommendedName>
        <fullName evidence="2">Uridine phosphorylase</fullName>
        <ecNumber evidence="1">2.4.2.3</ecNumber>
    </recommendedName>
</protein>
<dbReference type="InterPro" id="IPR000845">
    <property type="entry name" value="Nucleoside_phosphorylase_d"/>
</dbReference>
<dbReference type="AlphaFoldDB" id="A0AB39BWH9"/>